<reference evidence="3 4" key="1">
    <citation type="submission" date="2019-03" db="EMBL/GenBank/DDBJ databases">
        <title>Rhodosporidium diobovatum UCD-FST 08-225 genome sequencing, assembly, and annotation.</title>
        <authorList>
            <person name="Fakankun I.U."/>
            <person name="Fristensky B."/>
            <person name="Levin D.B."/>
        </authorList>
    </citation>
    <scope>NUCLEOTIDE SEQUENCE [LARGE SCALE GENOMIC DNA]</scope>
    <source>
        <strain evidence="3 4">UCD-FST 08-225</strain>
    </source>
</reference>
<feature type="domain" description="WLM" evidence="2">
    <location>
        <begin position="149"/>
        <end position="341"/>
    </location>
</feature>
<comment type="caution">
    <text evidence="3">The sequence shown here is derived from an EMBL/GenBank/DDBJ whole genome shotgun (WGS) entry which is preliminary data.</text>
</comment>
<proteinExistence type="predicted"/>
<dbReference type="STRING" id="5288.A0A5C5G3F6"/>
<dbReference type="Pfam" id="PF08325">
    <property type="entry name" value="WLM"/>
    <property type="match status" value="1"/>
</dbReference>
<dbReference type="PANTHER" id="PTHR47795">
    <property type="entry name" value="UBIQUITIN AND WLM DOMAIN-CONTAINING METALLOPROTEASE SPCC1442.07C"/>
    <property type="match status" value="1"/>
</dbReference>
<dbReference type="InterPro" id="IPR013536">
    <property type="entry name" value="WLM_dom"/>
</dbReference>
<protein>
    <submittedName>
        <fullName evidence="3">WLM domain-containing protein</fullName>
    </submittedName>
</protein>
<accession>A0A5C5G3F6</accession>
<feature type="region of interest" description="Disordered" evidence="1">
    <location>
        <begin position="328"/>
        <end position="354"/>
    </location>
</feature>
<evidence type="ECO:0000256" key="1">
    <source>
        <dbReference type="SAM" id="MobiDB-lite"/>
    </source>
</evidence>
<feature type="region of interest" description="Disordered" evidence="1">
    <location>
        <begin position="278"/>
        <end position="305"/>
    </location>
</feature>
<gene>
    <name evidence="3" type="ORF">DMC30DRAFT_22538</name>
</gene>
<keyword evidence="4" id="KW-1185">Reference proteome</keyword>
<evidence type="ECO:0000259" key="2">
    <source>
        <dbReference type="PROSITE" id="PS51397"/>
    </source>
</evidence>
<dbReference type="EMBL" id="SOZI01000011">
    <property type="protein sequence ID" value="TNY23485.1"/>
    <property type="molecule type" value="Genomic_DNA"/>
</dbReference>
<evidence type="ECO:0000313" key="3">
    <source>
        <dbReference type="EMBL" id="TNY23485.1"/>
    </source>
</evidence>
<dbReference type="AlphaFoldDB" id="A0A5C5G3F6"/>
<dbReference type="GO" id="GO:0070628">
    <property type="term" value="F:proteasome binding"/>
    <property type="evidence" value="ECO:0007669"/>
    <property type="project" value="TreeGrafter"/>
</dbReference>
<dbReference type="Proteomes" id="UP000311382">
    <property type="component" value="Unassembled WGS sequence"/>
</dbReference>
<dbReference type="PANTHER" id="PTHR47795:SF1">
    <property type="entry name" value="DNA-DEPENDENT METALLOPROTEASE WSS1 HOMOLOG 2"/>
    <property type="match status" value="1"/>
</dbReference>
<dbReference type="OrthoDB" id="49605at2759"/>
<sequence length="354" mass="39107">MATQDPQASIHLSVTHSGRTLPLSLSPLSPLAHLSHHLTTSFSLSPSSLKLAIKGKKLSLDPDSGDDFSAQRDLGPALADLLGPATLSSSSPTKPLKALLIGTPSSTLDALRADEALRAKKHAAFAHHQSLAPFARPMPTARVRTLGDAEDDPERYRFYRLEPFPESVPQLGKRREMLERLAEDPAVRHVMREHRFAVGVLTELHPLLQPTLLGLNTNAGEKVSLRLLTDRLDGTRSYNEVRKVLLHELVHNRHGDHDNSFKELNSLLNKQVAAFESSPSFEPWDPPAPSGSSASASTAKEAHRLHEVEAERVWDRLAFGLEDEVELRRERAGRAAEERMRRAREGEGERQAGK</sequence>
<dbReference type="PROSITE" id="PS51397">
    <property type="entry name" value="WLM"/>
    <property type="match status" value="1"/>
</dbReference>
<organism evidence="3 4">
    <name type="scientific">Rhodotorula diobovata</name>
    <dbReference type="NCBI Taxonomy" id="5288"/>
    <lineage>
        <taxon>Eukaryota</taxon>
        <taxon>Fungi</taxon>
        <taxon>Dikarya</taxon>
        <taxon>Basidiomycota</taxon>
        <taxon>Pucciniomycotina</taxon>
        <taxon>Microbotryomycetes</taxon>
        <taxon>Sporidiobolales</taxon>
        <taxon>Sporidiobolaceae</taxon>
        <taxon>Rhodotorula</taxon>
    </lineage>
</organism>
<evidence type="ECO:0000313" key="4">
    <source>
        <dbReference type="Proteomes" id="UP000311382"/>
    </source>
</evidence>
<name>A0A5C5G3F6_9BASI</name>